<dbReference type="GO" id="GO:0000287">
    <property type="term" value="F:magnesium ion binding"/>
    <property type="evidence" value="ECO:0007669"/>
    <property type="project" value="UniProtKB-UniRule"/>
</dbReference>
<proteinExistence type="inferred from homology"/>
<comment type="miscellaneous">
    <text evidence="12">The basic functional RuBisCO is composed of a large chain homodimer in a 'head-to-tail' conformation. In contrast to form I RuBisCO, the form II RuBisCO are composed solely of large subunits.</text>
</comment>
<evidence type="ECO:0000259" key="13">
    <source>
        <dbReference type="Pfam" id="PF00016"/>
    </source>
</evidence>
<feature type="binding site" evidence="12">
    <location>
        <position position="168"/>
    </location>
    <ligand>
        <name>substrate</name>
    </ligand>
</feature>
<dbReference type="GO" id="GO:0019253">
    <property type="term" value="P:reductive pentose-phosphate cycle"/>
    <property type="evidence" value="ECO:0007669"/>
    <property type="project" value="UniProtKB-KW"/>
</dbReference>
<dbReference type="GO" id="GO:0004497">
    <property type="term" value="F:monooxygenase activity"/>
    <property type="evidence" value="ECO:0007669"/>
    <property type="project" value="UniProtKB-KW"/>
</dbReference>
<dbReference type="InterPro" id="IPR036376">
    <property type="entry name" value="RuBisCO_lsu_C_sf"/>
</dbReference>
<dbReference type="GO" id="GO:0016984">
    <property type="term" value="F:ribulose-bisphosphate carboxylase activity"/>
    <property type="evidence" value="ECO:0007669"/>
    <property type="project" value="UniProtKB-UniRule"/>
</dbReference>
<dbReference type="SUPFAM" id="SSF54966">
    <property type="entry name" value="RuBisCO, large subunit, small (N-terminal) domain"/>
    <property type="match status" value="1"/>
</dbReference>
<evidence type="ECO:0000259" key="14">
    <source>
        <dbReference type="Pfam" id="PF02788"/>
    </source>
</evidence>
<dbReference type="SUPFAM" id="SSF51649">
    <property type="entry name" value="RuBisCo, C-terminal domain"/>
    <property type="match status" value="1"/>
</dbReference>
<keyword evidence="8 12" id="KW-0503">Monooxygenase</keyword>
<evidence type="ECO:0000256" key="6">
    <source>
        <dbReference type="ARBA" id="ARBA00022723"/>
    </source>
</evidence>
<feature type="domain" description="Ribulose bisphosphate carboxylase large subunit ferrodoxin-like N-terminal" evidence="14">
    <location>
        <begin position="14"/>
        <end position="132"/>
    </location>
</feature>
<comment type="subunit">
    <text evidence="12">Homodimer.</text>
</comment>
<dbReference type="InterPro" id="IPR033966">
    <property type="entry name" value="RuBisCO"/>
</dbReference>
<feature type="binding site" evidence="12">
    <location>
        <position position="194"/>
    </location>
    <ligand>
        <name>Mg(2+)</name>
        <dbReference type="ChEBI" id="CHEBI:18420"/>
    </ligand>
</feature>
<feature type="site" description="Transition state stabilizer" evidence="12">
    <location>
        <position position="329"/>
    </location>
</feature>
<dbReference type="InterPro" id="IPR036422">
    <property type="entry name" value="RuBisCO_lsu_N_sf"/>
</dbReference>
<comment type="cofactor">
    <cofactor evidence="12">
        <name>Mg(2+)</name>
        <dbReference type="ChEBI" id="CHEBI:18420"/>
    </cofactor>
    <text evidence="12">Binds 1 Mg(2+) ion per subunit.</text>
</comment>
<evidence type="ECO:0000256" key="3">
    <source>
        <dbReference type="ARBA" id="ARBA00012287"/>
    </source>
</evidence>
<dbReference type="PATRIC" id="fig|35806.4.peg.1438"/>
<evidence type="ECO:0000313" key="16">
    <source>
        <dbReference type="Proteomes" id="UP000064912"/>
    </source>
</evidence>
<evidence type="ECO:0000256" key="12">
    <source>
        <dbReference type="HAMAP-Rule" id="MF_01339"/>
    </source>
</evidence>
<name>A0A0D6B0K4_RHOSU</name>
<feature type="active site" description="Proton acceptor" evidence="12">
    <location>
        <position position="287"/>
    </location>
</feature>
<dbReference type="InterPro" id="IPR020871">
    <property type="entry name" value="RuBisCO_lsuII"/>
</dbReference>
<evidence type="ECO:0000256" key="7">
    <source>
        <dbReference type="ARBA" id="ARBA00022842"/>
    </source>
</evidence>
<evidence type="ECO:0000256" key="9">
    <source>
        <dbReference type="ARBA" id="ARBA00023300"/>
    </source>
</evidence>
<evidence type="ECO:0000256" key="1">
    <source>
        <dbReference type="ARBA" id="ARBA00003617"/>
    </source>
</evidence>
<feature type="binding site" evidence="12">
    <location>
        <position position="368"/>
    </location>
    <ligand>
        <name>substrate</name>
    </ligand>
</feature>
<dbReference type="SFLD" id="SFLDG00301">
    <property type="entry name" value="RuBisCO-like_proteins"/>
    <property type="match status" value="1"/>
</dbReference>
<reference evidence="15 16" key="1">
    <citation type="submission" date="2015-02" db="EMBL/GenBank/DDBJ databases">
        <title>Genome sequene of Rhodovulum sulfidophilum DSM 2351.</title>
        <authorList>
            <person name="Nagao N."/>
        </authorList>
    </citation>
    <scope>NUCLEOTIDE SEQUENCE [LARGE SCALE GENOMIC DNA]</scope>
    <source>
        <strain evidence="15 16">DSM 2351</strain>
    </source>
</reference>
<dbReference type="Pfam" id="PF02788">
    <property type="entry name" value="RuBisCO_large_N"/>
    <property type="match status" value="1"/>
</dbReference>
<organism evidence="15 16">
    <name type="scientific">Rhodovulum sulfidophilum</name>
    <name type="common">Rhodobacter sulfidophilus</name>
    <dbReference type="NCBI Taxonomy" id="35806"/>
    <lineage>
        <taxon>Bacteria</taxon>
        <taxon>Pseudomonadati</taxon>
        <taxon>Pseudomonadota</taxon>
        <taxon>Alphaproteobacteria</taxon>
        <taxon>Rhodobacterales</taxon>
        <taxon>Paracoccaceae</taxon>
        <taxon>Rhodovulum</taxon>
    </lineage>
</organism>
<feature type="binding site" evidence="12">
    <location>
        <position position="288"/>
    </location>
    <ligand>
        <name>substrate</name>
    </ligand>
</feature>
<keyword evidence="5 12" id="KW-0113">Calvin cycle</keyword>
<feature type="binding site" evidence="12">
    <location>
        <position position="321"/>
    </location>
    <ligand>
        <name>substrate</name>
    </ligand>
</feature>
<feature type="active site" description="Proton acceptor" evidence="12">
    <location>
        <position position="166"/>
    </location>
</feature>
<evidence type="ECO:0000256" key="10">
    <source>
        <dbReference type="ARBA" id="ARBA00048059"/>
    </source>
</evidence>
<dbReference type="Gene3D" id="3.30.70.150">
    <property type="entry name" value="RuBisCO large subunit, N-terminal domain"/>
    <property type="match status" value="1"/>
</dbReference>
<dbReference type="EMBL" id="AP014800">
    <property type="protein sequence ID" value="BAQ68551.1"/>
    <property type="molecule type" value="Genomic_DNA"/>
</dbReference>
<feature type="modified residue" description="N6-carboxylysine" evidence="12">
    <location>
        <position position="191"/>
    </location>
</feature>
<dbReference type="CDD" id="cd08211">
    <property type="entry name" value="RuBisCO_large_II"/>
    <property type="match status" value="1"/>
</dbReference>
<dbReference type="NCBIfam" id="NF010002">
    <property type="entry name" value="PRK13475.1"/>
    <property type="match status" value="1"/>
</dbReference>
<comment type="similarity">
    <text evidence="2 12">Belongs to the RuBisCO large chain family. Type II subfamily.</text>
</comment>
<keyword evidence="12" id="KW-0560">Oxidoreductase</keyword>
<keyword evidence="12" id="KW-0456">Lyase</keyword>
<dbReference type="PANTHER" id="PTHR42704:SF17">
    <property type="entry name" value="RIBULOSE BISPHOSPHATE CARBOXYLASE LARGE CHAIN"/>
    <property type="match status" value="1"/>
</dbReference>
<dbReference type="EC" id="4.1.1.39" evidence="3 12"/>
<keyword evidence="7 12" id="KW-0460">Magnesium</keyword>
<comment type="function">
    <text evidence="1 12">RuBisCO catalyzes two reactions: the carboxylation of D-ribulose 1,5-bisphosphate, the primary event in carbon dioxide fixation, as well as the oxidative fragmentation of the pentose substrate. Both reactions occur simultaneously and in competition at the same active site.</text>
</comment>
<evidence type="ECO:0000256" key="5">
    <source>
        <dbReference type="ARBA" id="ARBA00022567"/>
    </source>
</evidence>
<evidence type="ECO:0000256" key="4">
    <source>
        <dbReference type="ARBA" id="ARBA00019702"/>
    </source>
</evidence>
<feature type="binding site" evidence="12">
    <location>
        <position position="193"/>
    </location>
    <ligand>
        <name>Mg(2+)</name>
        <dbReference type="ChEBI" id="CHEBI:18420"/>
    </ligand>
</feature>
<evidence type="ECO:0000256" key="11">
    <source>
        <dbReference type="ARBA" id="ARBA00049469"/>
    </source>
</evidence>
<dbReference type="Gene3D" id="3.20.20.110">
    <property type="entry name" value="Ribulose bisphosphate carboxylase, large subunit, C-terminal domain"/>
    <property type="match status" value="1"/>
</dbReference>
<accession>A0A0D6B0K4</accession>
<gene>
    <name evidence="12" type="primary">cbbM</name>
    <name evidence="15" type="ORF">NHU_01392</name>
</gene>
<dbReference type="SFLD" id="SFLDS00014">
    <property type="entry name" value="RuBisCO"/>
    <property type="match status" value="1"/>
</dbReference>
<keyword evidence="9 12" id="KW-0120">Carbon dioxide fixation</keyword>
<dbReference type="AlphaFoldDB" id="A0A0D6B0K4"/>
<sequence>MDQSNRYARLDLDEKALIAGGRHVLCAYTMTPKGDGDYLATAAHFAAESSTGTNVEVHTTDDFTKGVDALVYEIDPENGVTKIAYPVELFDRNIIDGRAMLASFLTLTIGNNQGMGDVAHAKMRDFYVPPAYLRLFDGPVMNIADMWRVLGRSVTDGGMVVGTIIKPKLGLRPQPFADACYEFWLGGDFIKNDEPQGNQVFAPLKETIRLVSDAMKRAQDKTGEAKLFSANITADDHYEMLARGEYILETFGENADHVAFLVDGYVAGPAAITTARRAFPHQFLHYHRAGHGAITSPESQRGYTAFVLSKMSRLQGASGIHTGTMGFGKMEGDPSDKIMAFMLTDDVAEGPFYRQEWLGMKPTTPIISGGMNALRLPGFFDNLGHSNVIQTSGGGAFGHVDGGTAGAISLHQAQDAWKAGVNLVDYAKEHKELARAFESFPFDADKLFPGWREKLGVTEAAE</sequence>
<protein>
    <recommendedName>
        <fullName evidence="4 12">Ribulose bisphosphate carboxylase</fullName>
        <shortName evidence="12">RuBisCO</shortName>
        <ecNumber evidence="3 12">4.1.1.39</ecNumber>
    </recommendedName>
</protein>
<dbReference type="KEGG" id="rsu:NHU_01392"/>
<dbReference type="HAMAP" id="MF_01339">
    <property type="entry name" value="RuBisCO_L_type2"/>
    <property type="match status" value="1"/>
</dbReference>
<keyword evidence="6 12" id="KW-0479">Metal-binding</keyword>
<dbReference type="InterPro" id="IPR000685">
    <property type="entry name" value="RuBisCO_lsu_C"/>
</dbReference>
<dbReference type="PROSITE" id="PS00157">
    <property type="entry name" value="RUBISCO_LARGE"/>
    <property type="match status" value="1"/>
</dbReference>
<feature type="domain" description="Ribulose bisphosphate carboxylase large subunit C-terminal" evidence="13">
    <location>
        <begin position="142"/>
        <end position="440"/>
    </location>
</feature>
<dbReference type="PANTHER" id="PTHR42704">
    <property type="entry name" value="RIBULOSE BISPHOSPHATE CARBOXYLASE"/>
    <property type="match status" value="1"/>
</dbReference>
<comment type="catalytic activity">
    <reaction evidence="10 12">
        <text>D-ribulose 1,5-bisphosphate + O2 = 2-phosphoglycolate + (2R)-3-phosphoglycerate + 2 H(+)</text>
        <dbReference type="Rhea" id="RHEA:36631"/>
        <dbReference type="ChEBI" id="CHEBI:15378"/>
        <dbReference type="ChEBI" id="CHEBI:15379"/>
        <dbReference type="ChEBI" id="CHEBI:57870"/>
        <dbReference type="ChEBI" id="CHEBI:58033"/>
        <dbReference type="ChEBI" id="CHEBI:58272"/>
    </reaction>
</comment>
<evidence type="ECO:0000313" key="15">
    <source>
        <dbReference type="EMBL" id="BAQ68551.1"/>
    </source>
</evidence>
<dbReference type="InterPro" id="IPR020878">
    <property type="entry name" value="RuBisCo_large_chain_AS"/>
</dbReference>
<feature type="binding site" description="in homodimeric partner" evidence="12">
    <location>
        <position position="111"/>
    </location>
    <ligand>
        <name>substrate</name>
    </ligand>
</feature>
<evidence type="ECO:0000256" key="8">
    <source>
        <dbReference type="ARBA" id="ARBA00023033"/>
    </source>
</evidence>
<dbReference type="Pfam" id="PF00016">
    <property type="entry name" value="RuBisCO_large"/>
    <property type="match status" value="1"/>
</dbReference>
<feature type="binding site" description="via carbamate group" evidence="12">
    <location>
        <position position="191"/>
    </location>
    <ligand>
        <name>Mg(2+)</name>
        <dbReference type="ChEBI" id="CHEBI:18420"/>
    </ligand>
</feature>
<dbReference type="Proteomes" id="UP000064912">
    <property type="component" value="Chromosome"/>
</dbReference>
<comment type="catalytic activity">
    <reaction evidence="11 12">
        <text>2 (2R)-3-phosphoglycerate + 2 H(+) = D-ribulose 1,5-bisphosphate + CO2 + H2O</text>
        <dbReference type="Rhea" id="RHEA:23124"/>
        <dbReference type="ChEBI" id="CHEBI:15377"/>
        <dbReference type="ChEBI" id="CHEBI:15378"/>
        <dbReference type="ChEBI" id="CHEBI:16526"/>
        <dbReference type="ChEBI" id="CHEBI:57870"/>
        <dbReference type="ChEBI" id="CHEBI:58272"/>
        <dbReference type="EC" id="4.1.1.39"/>
    </reaction>
</comment>
<dbReference type="InterPro" id="IPR017443">
    <property type="entry name" value="RuBisCO_lsu_fd_N"/>
</dbReference>
<evidence type="ECO:0000256" key="2">
    <source>
        <dbReference type="ARBA" id="ARBA00005475"/>
    </source>
</evidence>
<dbReference type="eggNOG" id="COG1850">
    <property type="taxonomic scope" value="Bacteria"/>
</dbReference>